<dbReference type="AlphaFoldDB" id="A0A381YHN6"/>
<dbReference type="GO" id="GO:0005829">
    <property type="term" value="C:cytosol"/>
    <property type="evidence" value="ECO:0007669"/>
    <property type="project" value="TreeGrafter"/>
</dbReference>
<dbReference type="GO" id="GO:1900376">
    <property type="term" value="P:regulation of secondary metabolite biosynthetic process"/>
    <property type="evidence" value="ECO:0007669"/>
    <property type="project" value="TreeGrafter"/>
</dbReference>
<dbReference type="GO" id="GO:0003700">
    <property type="term" value="F:DNA-binding transcription factor activity"/>
    <property type="evidence" value="ECO:0007669"/>
    <property type="project" value="InterPro"/>
</dbReference>
<dbReference type="SUPFAM" id="SSF46785">
    <property type="entry name" value="Winged helix' DNA-binding domain"/>
    <property type="match status" value="1"/>
</dbReference>
<comment type="subcellular location">
    <subcellularLocation>
        <location evidence="1">Cytoplasm</location>
    </subcellularLocation>
</comment>
<evidence type="ECO:0000256" key="10">
    <source>
        <dbReference type="ARBA" id="ARBA00023163"/>
    </source>
</evidence>
<evidence type="ECO:0000256" key="4">
    <source>
        <dbReference type="ARBA" id="ARBA00022490"/>
    </source>
</evidence>
<evidence type="ECO:0000313" key="11">
    <source>
        <dbReference type="EMBL" id="SVA76616.1"/>
    </source>
</evidence>
<evidence type="ECO:0000256" key="7">
    <source>
        <dbReference type="ARBA" id="ARBA00022833"/>
    </source>
</evidence>
<keyword evidence="9" id="KW-0238">DNA-binding</keyword>
<dbReference type="EMBL" id="UINC01018274">
    <property type="protein sequence ID" value="SVA76616.1"/>
    <property type="molecule type" value="Genomic_DNA"/>
</dbReference>
<dbReference type="Pfam" id="PF01475">
    <property type="entry name" value="FUR"/>
    <property type="match status" value="1"/>
</dbReference>
<dbReference type="GO" id="GO:0000976">
    <property type="term" value="F:transcription cis-regulatory region binding"/>
    <property type="evidence" value="ECO:0007669"/>
    <property type="project" value="TreeGrafter"/>
</dbReference>
<dbReference type="PANTHER" id="PTHR33202">
    <property type="entry name" value="ZINC UPTAKE REGULATION PROTEIN"/>
    <property type="match status" value="1"/>
</dbReference>
<reference evidence="11" key="1">
    <citation type="submission" date="2018-05" db="EMBL/GenBank/DDBJ databases">
        <authorList>
            <person name="Lanie J.A."/>
            <person name="Ng W.-L."/>
            <person name="Kazmierczak K.M."/>
            <person name="Andrzejewski T.M."/>
            <person name="Davidsen T.M."/>
            <person name="Wayne K.J."/>
            <person name="Tettelin H."/>
            <person name="Glass J.I."/>
            <person name="Rusch D."/>
            <person name="Podicherti R."/>
            <person name="Tsui H.-C.T."/>
            <person name="Winkler M.E."/>
        </authorList>
    </citation>
    <scope>NUCLEOTIDE SEQUENCE</scope>
</reference>
<evidence type="ECO:0000256" key="1">
    <source>
        <dbReference type="ARBA" id="ARBA00004496"/>
    </source>
</evidence>
<evidence type="ECO:0000256" key="2">
    <source>
        <dbReference type="ARBA" id="ARBA00007957"/>
    </source>
</evidence>
<dbReference type="Gene3D" id="3.30.1490.190">
    <property type="match status" value="1"/>
</dbReference>
<evidence type="ECO:0000256" key="8">
    <source>
        <dbReference type="ARBA" id="ARBA00023015"/>
    </source>
</evidence>
<dbReference type="CDD" id="cd07153">
    <property type="entry name" value="Fur_like"/>
    <property type="match status" value="1"/>
</dbReference>
<evidence type="ECO:0000256" key="6">
    <source>
        <dbReference type="ARBA" id="ARBA00022723"/>
    </source>
</evidence>
<keyword evidence="6" id="KW-0479">Metal-binding</keyword>
<dbReference type="GO" id="GO:0008270">
    <property type="term" value="F:zinc ion binding"/>
    <property type="evidence" value="ECO:0007669"/>
    <property type="project" value="TreeGrafter"/>
</dbReference>
<dbReference type="Gene3D" id="1.10.10.10">
    <property type="entry name" value="Winged helix-like DNA-binding domain superfamily/Winged helix DNA-binding domain"/>
    <property type="match status" value="1"/>
</dbReference>
<organism evidence="11">
    <name type="scientific">marine metagenome</name>
    <dbReference type="NCBI Taxonomy" id="408172"/>
    <lineage>
        <taxon>unclassified sequences</taxon>
        <taxon>metagenomes</taxon>
        <taxon>ecological metagenomes</taxon>
    </lineage>
</organism>
<accession>A0A381YHN6</accession>
<keyword evidence="5" id="KW-0678">Repressor</keyword>
<evidence type="ECO:0000256" key="9">
    <source>
        <dbReference type="ARBA" id="ARBA00023125"/>
    </source>
</evidence>
<dbReference type="InterPro" id="IPR002481">
    <property type="entry name" value="FUR"/>
</dbReference>
<keyword evidence="4" id="KW-0963">Cytoplasm</keyword>
<dbReference type="PANTHER" id="PTHR33202:SF2">
    <property type="entry name" value="FERRIC UPTAKE REGULATION PROTEIN"/>
    <property type="match status" value="1"/>
</dbReference>
<evidence type="ECO:0000256" key="3">
    <source>
        <dbReference type="ARBA" id="ARBA00011738"/>
    </source>
</evidence>
<keyword evidence="7" id="KW-0862">Zinc</keyword>
<comment type="subunit">
    <text evidence="3">Homodimer.</text>
</comment>
<name>A0A381YHN6_9ZZZZ</name>
<proteinExistence type="inferred from homology"/>
<keyword evidence="10" id="KW-0804">Transcription</keyword>
<evidence type="ECO:0000256" key="5">
    <source>
        <dbReference type="ARBA" id="ARBA00022491"/>
    </source>
</evidence>
<sequence>MTNNKLLSDFKDVLRKEGLKITPQRIAVLEEIIKDKGHRESEDVYMAIKTRKTHVSRATVYRTLDILVQHGFARKLNLGDGRARYETKIDSPHHDHMICNNCGKIIEFVNHEIEKMQEEIAKHHQFKLQQHIHQLFGICKECQ</sequence>
<protein>
    <recommendedName>
        <fullName evidence="12">Ferric uptake regulation protein</fullName>
    </recommendedName>
</protein>
<dbReference type="InterPro" id="IPR036390">
    <property type="entry name" value="WH_DNA-bd_sf"/>
</dbReference>
<keyword evidence="8" id="KW-0805">Transcription regulation</keyword>
<evidence type="ECO:0008006" key="12">
    <source>
        <dbReference type="Google" id="ProtNLM"/>
    </source>
</evidence>
<dbReference type="InterPro" id="IPR043135">
    <property type="entry name" value="Fur_C"/>
</dbReference>
<gene>
    <name evidence="11" type="ORF">METZ01_LOCUS129470</name>
</gene>
<dbReference type="InterPro" id="IPR036388">
    <property type="entry name" value="WH-like_DNA-bd_sf"/>
</dbReference>
<dbReference type="GO" id="GO:0045892">
    <property type="term" value="P:negative regulation of DNA-templated transcription"/>
    <property type="evidence" value="ECO:0007669"/>
    <property type="project" value="TreeGrafter"/>
</dbReference>
<comment type="similarity">
    <text evidence="2">Belongs to the Fur family.</text>
</comment>